<evidence type="ECO:0000313" key="4">
    <source>
        <dbReference type="Proteomes" id="UP000295197"/>
    </source>
</evidence>
<dbReference type="Pfam" id="PF01381">
    <property type="entry name" value="HTH_3"/>
    <property type="match status" value="1"/>
</dbReference>
<dbReference type="InterPro" id="IPR010982">
    <property type="entry name" value="Lambda_DNA-bd_dom_sf"/>
</dbReference>
<comment type="caution">
    <text evidence="3">The sequence shown here is derived from an EMBL/GenBank/DDBJ whole genome shotgun (WGS) entry which is preliminary data.</text>
</comment>
<evidence type="ECO:0000313" key="3">
    <source>
        <dbReference type="EMBL" id="TCV08236.1"/>
    </source>
</evidence>
<evidence type="ECO:0000259" key="2">
    <source>
        <dbReference type="PROSITE" id="PS50943"/>
    </source>
</evidence>
<dbReference type="GO" id="GO:0003677">
    <property type="term" value="F:DNA binding"/>
    <property type="evidence" value="ECO:0007669"/>
    <property type="project" value="UniProtKB-KW"/>
</dbReference>
<proteinExistence type="predicted"/>
<gene>
    <name evidence="3" type="ORF">EDC17_104739</name>
</gene>
<protein>
    <submittedName>
        <fullName evidence="3">Helix-turn-helix protein</fullName>
    </submittedName>
</protein>
<dbReference type="CDD" id="cd00093">
    <property type="entry name" value="HTH_XRE"/>
    <property type="match status" value="1"/>
</dbReference>
<name>A0A4R3VUR7_9SPHI</name>
<dbReference type="PROSITE" id="PS50943">
    <property type="entry name" value="HTH_CROC1"/>
    <property type="match status" value="1"/>
</dbReference>
<dbReference type="InterPro" id="IPR001387">
    <property type="entry name" value="Cro/C1-type_HTH"/>
</dbReference>
<dbReference type="PANTHER" id="PTHR46558">
    <property type="entry name" value="TRACRIPTIONAL REGULATORY PROTEIN-RELATED-RELATED"/>
    <property type="match status" value="1"/>
</dbReference>
<reference evidence="3 4" key="1">
    <citation type="submission" date="2019-03" db="EMBL/GenBank/DDBJ databases">
        <title>Genomic Encyclopedia of Type Strains, Phase IV (KMG-IV): sequencing the most valuable type-strain genomes for metagenomic binning, comparative biology and taxonomic classification.</title>
        <authorList>
            <person name="Goeker M."/>
        </authorList>
    </citation>
    <scope>NUCLEOTIDE SEQUENCE [LARGE SCALE GENOMIC DNA]</scope>
    <source>
        <strain evidence="3 4">DSM 22362</strain>
    </source>
</reference>
<dbReference type="RefSeq" id="WP_132778699.1">
    <property type="nucleotide sequence ID" value="NZ_SMBZ01000047.1"/>
</dbReference>
<keyword evidence="4" id="KW-1185">Reference proteome</keyword>
<accession>A0A4R3VUR7</accession>
<evidence type="ECO:0000256" key="1">
    <source>
        <dbReference type="ARBA" id="ARBA00023125"/>
    </source>
</evidence>
<dbReference type="OrthoDB" id="671638at2"/>
<dbReference type="Proteomes" id="UP000295197">
    <property type="component" value="Unassembled WGS sequence"/>
</dbReference>
<sequence length="122" mass="13813">MELKLFQKDVAAIFNVSEDCITYWENNRSEPQIQYYPPIFGFLGYCPFKLDKSTFAGKIKAYRYLNGLTQKRFAKLMKVDPATVSRWEDGKGGGVKKNEIDAVLSSCSIVVNQDLTKGLNSD</sequence>
<keyword evidence="1" id="KW-0238">DNA-binding</keyword>
<dbReference type="Gene3D" id="1.10.260.40">
    <property type="entry name" value="lambda repressor-like DNA-binding domains"/>
    <property type="match status" value="2"/>
</dbReference>
<dbReference type="SUPFAM" id="SSF47413">
    <property type="entry name" value="lambda repressor-like DNA-binding domains"/>
    <property type="match status" value="2"/>
</dbReference>
<dbReference type="EMBL" id="SMBZ01000047">
    <property type="protein sequence ID" value="TCV08236.1"/>
    <property type="molecule type" value="Genomic_DNA"/>
</dbReference>
<dbReference type="AlphaFoldDB" id="A0A4R3VUR7"/>
<dbReference type="PANTHER" id="PTHR46558:SF4">
    <property type="entry name" value="DNA-BIDING PHAGE PROTEIN"/>
    <property type="match status" value="1"/>
</dbReference>
<organism evidence="3 4">
    <name type="scientific">Sphingobacterium alimentarium</name>
    <dbReference type="NCBI Taxonomy" id="797292"/>
    <lineage>
        <taxon>Bacteria</taxon>
        <taxon>Pseudomonadati</taxon>
        <taxon>Bacteroidota</taxon>
        <taxon>Sphingobacteriia</taxon>
        <taxon>Sphingobacteriales</taxon>
        <taxon>Sphingobacteriaceae</taxon>
        <taxon>Sphingobacterium</taxon>
    </lineage>
</organism>
<feature type="domain" description="HTH cro/C1-type" evidence="2">
    <location>
        <begin position="59"/>
        <end position="91"/>
    </location>
</feature>